<gene>
    <name evidence="3" type="ORF">THAPSDRAFT_5434</name>
</gene>
<evidence type="ECO:0000313" key="3">
    <source>
        <dbReference type="EMBL" id="EED92023.1"/>
    </source>
</evidence>
<accession>B8C2X0</accession>
<dbReference type="eggNOG" id="ENOG502QZ84">
    <property type="taxonomic scope" value="Eukaryota"/>
</dbReference>
<dbReference type="InParanoid" id="B8C2X0"/>
<dbReference type="EMBL" id="CM000642">
    <property type="protein sequence ID" value="EED92023.1"/>
    <property type="molecule type" value="Genomic_DNA"/>
</dbReference>
<proteinExistence type="predicted"/>
<dbReference type="KEGG" id="tps:THAPSDRAFT_5434"/>
<dbReference type="RefSeq" id="XP_002290271.1">
    <property type="nucleotide sequence ID" value="XM_002290235.1"/>
</dbReference>
<reference evidence="3 4" key="1">
    <citation type="journal article" date="2004" name="Science">
        <title>The genome of the diatom Thalassiosira pseudonana: ecology, evolution, and metabolism.</title>
        <authorList>
            <person name="Armbrust E.V."/>
            <person name="Berges J.A."/>
            <person name="Bowler C."/>
            <person name="Green B.R."/>
            <person name="Martinez D."/>
            <person name="Putnam N.H."/>
            <person name="Zhou S."/>
            <person name="Allen A.E."/>
            <person name="Apt K.E."/>
            <person name="Bechner M."/>
            <person name="Brzezinski M.A."/>
            <person name="Chaal B.K."/>
            <person name="Chiovitti A."/>
            <person name="Davis A.K."/>
            <person name="Demarest M.S."/>
            <person name="Detter J.C."/>
            <person name="Glavina T."/>
            <person name="Goodstein D."/>
            <person name="Hadi M.Z."/>
            <person name="Hellsten U."/>
            <person name="Hildebrand M."/>
            <person name="Jenkins B.D."/>
            <person name="Jurka J."/>
            <person name="Kapitonov V.V."/>
            <person name="Kroger N."/>
            <person name="Lau W.W."/>
            <person name="Lane T.W."/>
            <person name="Larimer F.W."/>
            <person name="Lippmeier J.C."/>
            <person name="Lucas S."/>
            <person name="Medina M."/>
            <person name="Montsant A."/>
            <person name="Obornik M."/>
            <person name="Parker M.S."/>
            <person name="Palenik B."/>
            <person name="Pazour G.J."/>
            <person name="Richardson P.M."/>
            <person name="Rynearson T.A."/>
            <person name="Saito M.A."/>
            <person name="Schwartz D.C."/>
            <person name="Thamatrakoln K."/>
            <person name="Valentin K."/>
            <person name="Vardi A."/>
            <person name="Wilkerson F.P."/>
            <person name="Rokhsar D.S."/>
        </authorList>
    </citation>
    <scope>NUCLEOTIDE SEQUENCE [LARGE SCALE GENOMIC DNA]</scope>
    <source>
        <strain evidence="3 4">CCMP1335</strain>
    </source>
</reference>
<feature type="chain" id="PRO_5012655190" evidence="2">
    <location>
        <begin position="16"/>
        <end position="137"/>
    </location>
</feature>
<sequence>MKVVSLFCIVASASAFAPSLNTPRRSATSLSAAKSAAEDLELTLKVIMDNMTDDNQGIDDSDDDTPYEPPTPPAAAPVAAAPAAAASSTGIELWSVDYDAAAKLAYAAAGSQGDFGAFREKYLADTSAMCGKKNPFV</sequence>
<evidence type="ECO:0000256" key="1">
    <source>
        <dbReference type="SAM" id="MobiDB-lite"/>
    </source>
</evidence>
<feature type="compositionally biased region" description="Acidic residues" evidence="1">
    <location>
        <begin position="56"/>
        <end position="66"/>
    </location>
</feature>
<dbReference type="GeneID" id="7450070"/>
<keyword evidence="2" id="KW-0732">Signal</keyword>
<dbReference type="AlphaFoldDB" id="B8C2X0"/>
<organism evidence="3 4">
    <name type="scientific">Thalassiosira pseudonana</name>
    <name type="common">Marine diatom</name>
    <name type="synonym">Cyclotella nana</name>
    <dbReference type="NCBI Taxonomy" id="35128"/>
    <lineage>
        <taxon>Eukaryota</taxon>
        <taxon>Sar</taxon>
        <taxon>Stramenopiles</taxon>
        <taxon>Ochrophyta</taxon>
        <taxon>Bacillariophyta</taxon>
        <taxon>Coscinodiscophyceae</taxon>
        <taxon>Thalassiosirophycidae</taxon>
        <taxon>Thalassiosirales</taxon>
        <taxon>Thalassiosiraceae</taxon>
        <taxon>Thalassiosira</taxon>
    </lineage>
</organism>
<protein>
    <submittedName>
        <fullName evidence="3">Uncharacterized protein</fullName>
    </submittedName>
</protein>
<evidence type="ECO:0000313" key="4">
    <source>
        <dbReference type="Proteomes" id="UP000001449"/>
    </source>
</evidence>
<dbReference type="PaxDb" id="35128-Thaps5434"/>
<dbReference type="Proteomes" id="UP000001449">
    <property type="component" value="Chromosome 5"/>
</dbReference>
<reference evidence="3 4" key="2">
    <citation type="journal article" date="2008" name="Nature">
        <title>The Phaeodactylum genome reveals the evolutionary history of diatom genomes.</title>
        <authorList>
            <person name="Bowler C."/>
            <person name="Allen A.E."/>
            <person name="Badger J.H."/>
            <person name="Grimwood J."/>
            <person name="Jabbari K."/>
            <person name="Kuo A."/>
            <person name="Maheswari U."/>
            <person name="Martens C."/>
            <person name="Maumus F."/>
            <person name="Otillar R.P."/>
            <person name="Rayko E."/>
            <person name="Salamov A."/>
            <person name="Vandepoele K."/>
            <person name="Beszteri B."/>
            <person name="Gruber A."/>
            <person name="Heijde M."/>
            <person name="Katinka M."/>
            <person name="Mock T."/>
            <person name="Valentin K."/>
            <person name="Verret F."/>
            <person name="Berges J.A."/>
            <person name="Brownlee C."/>
            <person name="Cadoret J.P."/>
            <person name="Chiovitti A."/>
            <person name="Choi C.J."/>
            <person name="Coesel S."/>
            <person name="De Martino A."/>
            <person name="Detter J.C."/>
            <person name="Durkin C."/>
            <person name="Falciatore A."/>
            <person name="Fournet J."/>
            <person name="Haruta M."/>
            <person name="Huysman M.J."/>
            <person name="Jenkins B.D."/>
            <person name="Jiroutova K."/>
            <person name="Jorgensen R.E."/>
            <person name="Joubert Y."/>
            <person name="Kaplan A."/>
            <person name="Kroger N."/>
            <person name="Kroth P.G."/>
            <person name="La Roche J."/>
            <person name="Lindquist E."/>
            <person name="Lommer M."/>
            <person name="Martin-Jezequel V."/>
            <person name="Lopez P.J."/>
            <person name="Lucas S."/>
            <person name="Mangogna M."/>
            <person name="McGinnis K."/>
            <person name="Medlin L.K."/>
            <person name="Montsant A."/>
            <person name="Oudot-Le Secq M.P."/>
            <person name="Napoli C."/>
            <person name="Obornik M."/>
            <person name="Parker M.S."/>
            <person name="Petit J.L."/>
            <person name="Porcel B.M."/>
            <person name="Poulsen N."/>
            <person name="Robison M."/>
            <person name="Rychlewski L."/>
            <person name="Rynearson T.A."/>
            <person name="Schmutz J."/>
            <person name="Shapiro H."/>
            <person name="Siaut M."/>
            <person name="Stanley M."/>
            <person name="Sussman M.R."/>
            <person name="Taylor A.R."/>
            <person name="Vardi A."/>
            <person name="von Dassow P."/>
            <person name="Vyverman W."/>
            <person name="Willis A."/>
            <person name="Wyrwicz L.S."/>
            <person name="Rokhsar D.S."/>
            <person name="Weissenbach J."/>
            <person name="Armbrust E.V."/>
            <person name="Green B.R."/>
            <person name="Van de Peer Y."/>
            <person name="Grigoriev I.V."/>
        </authorList>
    </citation>
    <scope>NUCLEOTIDE SEQUENCE [LARGE SCALE GENOMIC DNA]</scope>
    <source>
        <strain evidence="3 4">CCMP1335</strain>
    </source>
</reference>
<evidence type="ECO:0000256" key="2">
    <source>
        <dbReference type="SAM" id="SignalP"/>
    </source>
</evidence>
<name>B8C2X0_THAPS</name>
<dbReference type="HOGENOM" id="CLU_1869296_0_0_1"/>
<keyword evidence="4" id="KW-1185">Reference proteome</keyword>
<feature type="signal peptide" evidence="2">
    <location>
        <begin position="1"/>
        <end position="15"/>
    </location>
</feature>
<feature type="region of interest" description="Disordered" evidence="1">
    <location>
        <begin position="51"/>
        <end position="79"/>
    </location>
</feature>